<comment type="caution">
    <text evidence="3">The sequence shown here is derived from an EMBL/GenBank/DDBJ whole genome shotgun (WGS) entry which is preliminary data.</text>
</comment>
<dbReference type="CDD" id="cd00995">
    <property type="entry name" value="PBP2_NikA_DppA_OppA_like"/>
    <property type="match status" value="1"/>
</dbReference>
<dbReference type="Pfam" id="PF00496">
    <property type="entry name" value="SBP_bac_5"/>
    <property type="match status" value="1"/>
</dbReference>
<dbReference type="GO" id="GO:0043190">
    <property type="term" value="C:ATP-binding cassette (ABC) transporter complex"/>
    <property type="evidence" value="ECO:0007669"/>
    <property type="project" value="InterPro"/>
</dbReference>
<dbReference type="InterPro" id="IPR000914">
    <property type="entry name" value="SBP_5_dom"/>
</dbReference>
<dbReference type="GO" id="GO:1904680">
    <property type="term" value="F:peptide transmembrane transporter activity"/>
    <property type="evidence" value="ECO:0007669"/>
    <property type="project" value="TreeGrafter"/>
</dbReference>
<dbReference type="GO" id="GO:0015833">
    <property type="term" value="P:peptide transport"/>
    <property type="evidence" value="ECO:0007669"/>
    <property type="project" value="TreeGrafter"/>
</dbReference>
<evidence type="ECO:0000313" key="6">
    <source>
        <dbReference type="Proteomes" id="UP000484547"/>
    </source>
</evidence>
<dbReference type="OrthoDB" id="9796817at2"/>
<dbReference type="Gene3D" id="3.40.190.10">
    <property type="entry name" value="Periplasmic binding protein-like II"/>
    <property type="match status" value="1"/>
</dbReference>
<protein>
    <submittedName>
        <fullName evidence="3">ABC transporter substrate-binding protein</fullName>
    </submittedName>
</protein>
<dbReference type="SUPFAM" id="SSF53850">
    <property type="entry name" value="Periplasmic binding protein-like II"/>
    <property type="match status" value="1"/>
</dbReference>
<keyword evidence="5" id="KW-1185">Reference proteome</keyword>
<feature type="domain" description="Solute-binding protein family 5" evidence="2">
    <location>
        <begin position="79"/>
        <end position="435"/>
    </location>
</feature>
<accession>A0A7X3BV20</accession>
<dbReference type="Gene3D" id="3.10.105.10">
    <property type="entry name" value="Dipeptide-binding Protein, Domain 3"/>
    <property type="match status" value="1"/>
</dbReference>
<evidence type="ECO:0000313" key="4">
    <source>
        <dbReference type="EMBL" id="MTU03754.1"/>
    </source>
</evidence>
<reference evidence="5 6" key="1">
    <citation type="journal article" date="2019" name="Nat. Med.">
        <title>A library of human gut bacterial isolates paired with longitudinal multiomics data enables mechanistic microbiome research.</title>
        <authorList>
            <person name="Poyet M."/>
            <person name="Groussin M."/>
            <person name="Gibbons S.M."/>
            <person name="Avila-Pacheco J."/>
            <person name="Jiang X."/>
            <person name="Kearney S.M."/>
            <person name="Perrotta A.R."/>
            <person name="Berdy B."/>
            <person name="Zhao S."/>
            <person name="Lieberman T.D."/>
            <person name="Swanson P.K."/>
            <person name="Smith M."/>
            <person name="Roesemann S."/>
            <person name="Alexander J.E."/>
            <person name="Rich S.A."/>
            <person name="Livny J."/>
            <person name="Vlamakis H."/>
            <person name="Clish C."/>
            <person name="Bullock K."/>
            <person name="Deik A."/>
            <person name="Scott J."/>
            <person name="Pierce K.A."/>
            <person name="Xavier R.J."/>
            <person name="Alm E.J."/>
        </authorList>
    </citation>
    <scope>NUCLEOTIDE SEQUENCE [LARGE SCALE GENOMIC DNA]</scope>
    <source>
        <strain evidence="3 6">BIOML-A13</strain>
        <strain evidence="4 5">BIOML-A3</strain>
    </source>
</reference>
<dbReference type="AlphaFoldDB" id="A0A7X3BV20"/>
<dbReference type="InterPro" id="IPR039424">
    <property type="entry name" value="SBP_5"/>
</dbReference>
<evidence type="ECO:0000313" key="3">
    <source>
        <dbReference type="EMBL" id="MTT75692.1"/>
    </source>
</evidence>
<evidence type="ECO:0000313" key="5">
    <source>
        <dbReference type="Proteomes" id="UP000443070"/>
    </source>
</evidence>
<sequence>MKHFYKPLLLLLTTAVLLLGGCGVQQTASEQEKNITAENNAVVLAAGRNLAPGEKDGYYCSKILGVWEPLITKDENGLPKPCLATGWEMKDGGKEWIFHLRRGVQFHNGSPFNADAVIKNFERMKLGVKRSSFYGLDIKTFYPSLIRYEKIDDYTLKFLFAEPNVNQLYKMIDFGSPVYAPECFAPDGNFQGFAIGTGPYKITENVLNKYVRLTRSDTYYGTKAKVPEIVVRNIPNPDVRYAALKAGEILGVLDINAIPPFLAEEIKQDDRFAISTNKSTMIRFLALNGSRFPFNDVRMRQAVSLAIDRKDLVQALYLNYAEPTANLLNYTSPYYKDYPVEYDPEKARKLAREVLGGQRCEVVYCINGGEPLQKGEAELISYWLQIIGLDVTIQSLEYATMARQMRRGDYDIARVQQGLPNGDPYSIFYTFMMPDGSRNKISCLAYQNHEVAALLQEAKHCTDENKRRAIYDRLQLISIEDQPVVPLFNDRSIVAYSKRLKNYDALVYGVNLAEIELID</sequence>
<feature type="signal peptide" evidence="1">
    <location>
        <begin position="1"/>
        <end position="28"/>
    </location>
</feature>
<dbReference type="PANTHER" id="PTHR30290">
    <property type="entry name" value="PERIPLASMIC BINDING COMPONENT OF ABC TRANSPORTER"/>
    <property type="match status" value="1"/>
</dbReference>
<dbReference type="GO" id="GO:0042597">
    <property type="term" value="C:periplasmic space"/>
    <property type="evidence" value="ECO:0007669"/>
    <property type="project" value="UniProtKB-ARBA"/>
</dbReference>
<organism evidence="3 6">
    <name type="scientific">Phascolarctobacterium faecium</name>
    <dbReference type="NCBI Taxonomy" id="33025"/>
    <lineage>
        <taxon>Bacteria</taxon>
        <taxon>Bacillati</taxon>
        <taxon>Bacillota</taxon>
        <taxon>Negativicutes</taxon>
        <taxon>Acidaminococcales</taxon>
        <taxon>Acidaminococcaceae</taxon>
        <taxon>Phascolarctobacterium</taxon>
    </lineage>
</organism>
<dbReference type="EMBL" id="WNBM01000002">
    <property type="protein sequence ID" value="MTT75692.1"/>
    <property type="molecule type" value="Genomic_DNA"/>
</dbReference>
<dbReference type="PIRSF" id="PIRSF002741">
    <property type="entry name" value="MppA"/>
    <property type="match status" value="1"/>
</dbReference>
<dbReference type="PROSITE" id="PS51257">
    <property type="entry name" value="PROKAR_LIPOPROTEIN"/>
    <property type="match status" value="1"/>
</dbReference>
<dbReference type="EMBL" id="WNBW01000002">
    <property type="protein sequence ID" value="MTU03754.1"/>
    <property type="molecule type" value="Genomic_DNA"/>
</dbReference>
<dbReference type="Proteomes" id="UP000443070">
    <property type="component" value="Unassembled WGS sequence"/>
</dbReference>
<dbReference type="Proteomes" id="UP000484547">
    <property type="component" value="Unassembled WGS sequence"/>
</dbReference>
<evidence type="ECO:0000256" key="1">
    <source>
        <dbReference type="SAM" id="SignalP"/>
    </source>
</evidence>
<evidence type="ECO:0000259" key="2">
    <source>
        <dbReference type="Pfam" id="PF00496"/>
    </source>
</evidence>
<name>A0A7X3BV20_9FIRM</name>
<keyword evidence="1" id="KW-0732">Signal</keyword>
<dbReference type="InterPro" id="IPR030678">
    <property type="entry name" value="Peptide/Ni-bd"/>
</dbReference>
<gene>
    <name evidence="3" type="ORF">GMD11_05335</name>
    <name evidence="4" type="ORF">GMD18_04980</name>
</gene>
<dbReference type="RefSeq" id="WP_155163831.1">
    <property type="nucleotide sequence ID" value="NZ_CAUDCT010000031.1"/>
</dbReference>
<feature type="chain" id="PRO_5038853989" evidence="1">
    <location>
        <begin position="29"/>
        <end position="519"/>
    </location>
</feature>
<proteinExistence type="predicted"/>